<evidence type="ECO:0000313" key="11">
    <source>
        <dbReference type="Proteomes" id="UP000186594"/>
    </source>
</evidence>
<evidence type="ECO:0000256" key="1">
    <source>
        <dbReference type="ARBA" id="ARBA00004141"/>
    </source>
</evidence>
<comment type="subcellular location">
    <subcellularLocation>
        <location evidence="1">Membrane</location>
        <topology evidence="1">Multi-pass membrane protein</topology>
    </subcellularLocation>
</comment>
<accession>A0A1U7LNX4</accession>
<dbReference type="Proteomes" id="UP000186594">
    <property type="component" value="Unassembled WGS sequence"/>
</dbReference>
<feature type="transmembrane region" description="Helical" evidence="8">
    <location>
        <begin position="181"/>
        <end position="200"/>
    </location>
</feature>
<name>A0A1U7LNX4_NEOID</name>
<dbReference type="OMA" id="NILTIMM"/>
<dbReference type="InterPro" id="IPR039421">
    <property type="entry name" value="Type_1_exporter"/>
</dbReference>
<dbReference type="FunFam" id="1.20.1560.10:FF:000102">
    <property type="entry name" value="ABC multidrug transporter Mdr1"/>
    <property type="match status" value="1"/>
</dbReference>
<dbReference type="STRING" id="1198029.A0A1U7LNX4"/>
<evidence type="ECO:0000259" key="9">
    <source>
        <dbReference type="PROSITE" id="PS50929"/>
    </source>
</evidence>
<dbReference type="CDD" id="cd18577">
    <property type="entry name" value="ABC_6TM_Pgp_ABCB1_D1_like"/>
    <property type="match status" value="1"/>
</dbReference>
<proteinExistence type="inferred from homology"/>
<dbReference type="PROSITE" id="PS50929">
    <property type="entry name" value="ABC_TM1F"/>
    <property type="match status" value="1"/>
</dbReference>
<evidence type="ECO:0000256" key="6">
    <source>
        <dbReference type="ARBA" id="ARBA00022989"/>
    </source>
</evidence>
<comment type="caution">
    <text evidence="10">The sequence shown here is derived from an EMBL/GenBank/DDBJ whole genome shotgun (WGS) entry which is preliminary data.</text>
</comment>
<dbReference type="OrthoDB" id="4526774at2759"/>
<comment type="similarity">
    <text evidence="2">Belongs to the ABC transporter superfamily. ABCB family. Multidrug resistance exporter (TC 3.A.1.201) subfamily.</text>
</comment>
<feature type="transmembrane region" description="Helical" evidence="8">
    <location>
        <begin position="108"/>
        <end position="129"/>
    </location>
</feature>
<evidence type="ECO:0000256" key="5">
    <source>
        <dbReference type="ARBA" id="ARBA00022840"/>
    </source>
</evidence>
<keyword evidence="7 8" id="KW-0472">Membrane</keyword>
<protein>
    <submittedName>
        <fullName evidence="10">Leptomycin B resistance protein pmd1</fullName>
    </submittedName>
</protein>
<dbReference type="Pfam" id="PF00664">
    <property type="entry name" value="ABC_membrane"/>
    <property type="match status" value="1"/>
</dbReference>
<keyword evidence="6 8" id="KW-1133">Transmembrane helix</keyword>
<keyword evidence="3 8" id="KW-0812">Transmembrane</keyword>
<sequence length="373" mass="40928">MDSGSINQEKIHEYPLSQLSPEERDIIWQQSNTHVHNVDYFSLYRYSTPLDKALMLLGLVMAAVFGAAAPLPAVVIGRLTNSFAAFTSGTGSISGDQFQKDIDYNTLYFIYITIAIFCSTFIATFSWLYTGDRITRQIRERYLRAVLRQNIAYFDKLGAGAVTTRITSDTALIQDGISEKVVIVVSSLSSFISAFTIAFIKSWRLTLIMSCIVPLLAGIVGSISILLSKYSKESLNVYSVGGTLAEEVFSSIRSVQAFGTQDKVSAIYYDHLTLAYKVGRKKAVAVGVMFASLWFVMFSAYALAFWEGARMLLRGELKPGTIINVFFAVAIGSFALGQIGPNITSFTTAAGAGKKIFETIDRKTTIDSMADEG</sequence>
<evidence type="ECO:0000256" key="4">
    <source>
        <dbReference type="ARBA" id="ARBA00022741"/>
    </source>
</evidence>
<dbReference type="Gene3D" id="1.20.1560.10">
    <property type="entry name" value="ABC transporter type 1, transmembrane domain"/>
    <property type="match status" value="1"/>
</dbReference>
<evidence type="ECO:0000256" key="2">
    <source>
        <dbReference type="ARBA" id="ARBA00007577"/>
    </source>
</evidence>
<reference evidence="10 11" key="1">
    <citation type="submission" date="2016-04" db="EMBL/GenBank/DDBJ databases">
        <title>Evolutionary innovation and constraint leading to complex multicellularity in the Ascomycota.</title>
        <authorList>
            <person name="Cisse O."/>
            <person name="Nguyen A."/>
            <person name="Hewitt D.A."/>
            <person name="Jedd G."/>
            <person name="Stajich J.E."/>
        </authorList>
    </citation>
    <scope>NUCLEOTIDE SEQUENCE [LARGE SCALE GENOMIC DNA]</scope>
    <source>
        <strain evidence="10 11">DAH-3</strain>
    </source>
</reference>
<dbReference type="InterPro" id="IPR036640">
    <property type="entry name" value="ABC1_TM_sf"/>
</dbReference>
<gene>
    <name evidence="10" type="ORF">NEOLI_005228</name>
</gene>
<dbReference type="PANTHER" id="PTHR24222">
    <property type="entry name" value="ABC TRANSPORTER B FAMILY"/>
    <property type="match status" value="1"/>
</dbReference>
<dbReference type="SUPFAM" id="SSF90123">
    <property type="entry name" value="ABC transporter transmembrane region"/>
    <property type="match status" value="1"/>
</dbReference>
<dbReference type="InterPro" id="IPR011527">
    <property type="entry name" value="ABC1_TM_dom"/>
</dbReference>
<evidence type="ECO:0000256" key="8">
    <source>
        <dbReference type="SAM" id="Phobius"/>
    </source>
</evidence>
<keyword evidence="11" id="KW-1185">Reference proteome</keyword>
<feature type="non-terminal residue" evidence="10">
    <location>
        <position position="373"/>
    </location>
</feature>
<dbReference type="GO" id="GO:0140359">
    <property type="term" value="F:ABC-type transporter activity"/>
    <property type="evidence" value="ECO:0007669"/>
    <property type="project" value="InterPro"/>
</dbReference>
<dbReference type="PANTHER" id="PTHR24222:SF76">
    <property type="entry name" value="MYCOBACTIN IMPORT ATP-BINDING_PERMEASE PROTEIN IRTB"/>
    <property type="match status" value="1"/>
</dbReference>
<organism evidence="10 11">
    <name type="scientific">Neolecta irregularis (strain DAH-3)</name>
    <dbReference type="NCBI Taxonomy" id="1198029"/>
    <lineage>
        <taxon>Eukaryota</taxon>
        <taxon>Fungi</taxon>
        <taxon>Dikarya</taxon>
        <taxon>Ascomycota</taxon>
        <taxon>Taphrinomycotina</taxon>
        <taxon>Neolectales</taxon>
        <taxon>Neolectaceae</taxon>
        <taxon>Neolecta</taxon>
    </lineage>
</organism>
<dbReference type="EMBL" id="LXFE01000842">
    <property type="protein sequence ID" value="OLL24370.1"/>
    <property type="molecule type" value="Genomic_DNA"/>
</dbReference>
<evidence type="ECO:0000256" key="7">
    <source>
        <dbReference type="ARBA" id="ARBA00023136"/>
    </source>
</evidence>
<feature type="transmembrane region" description="Helical" evidence="8">
    <location>
        <begin position="317"/>
        <end position="336"/>
    </location>
</feature>
<feature type="domain" description="ABC transmembrane type-1" evidence="9">
    <location>
        <begin position="56"/>
        <end position="348"/>
    </location>
</feature>
<keyword evidence="5" id="KW-0067">ATP-binding</keyword>
<dbReference type="AlphaFoldDB" id="A0A1U7LNX4"/>
<evidence type="ECO:0000256" key="3">
    <source>
        <dbReference type="ARBA" id="ARBA00022692"/>
    </source>
</evidence>
<feature type="transmembrane region" description="Helical" evidence="8">
    <location>
        <begin position="283"/>
        <end position="305"/>
    </location>
</feature>
<feature type="transmembrane region" description="Helical" evidence="8">
    <location>
        <begin position="206"/>
        <end position="227"/>
    </location>
</feature>
<keyword evidence="4" id="KW-0547">Nucleotide-binding</keyword>
<dbReference type="GO" id="GO:0005524">
    <property type="term" value="F:ATP binding"/>
    <property type="evidence" value="ECO:0007669"/>
    <property type="project" value="UniProtKB-KW"/>
</dbReference>
<feature type="transmembrane region" description="Helical" evidence="8">
    <location>
        <begin position="53"/>
        <end position="76"/>
    </location>
</feature>
<dbReference type="GO" id="GO:0005886">
    <property type="term" value="C:plasma membrane"/>
    <property type="evidence" value="ECO:0007669"/>
    <property type="project" value="TreeGrafter"/>
</dbReference>
<evidence type="ECO:0000313" key="10">
    <source>
        <dbReference type="EMBL" id="OLL24370.1"/>
    </source>
</evidence>